<dbReference type="Pfam" id="PF25151">
    <property type="entry name" value="TPR_Trm732_C"/>
    <property type="match status" value="1"/>
</dbReference>
<feature type="domain" description="tRNA (32-2'-O)-methyltransferase regulator THADA-like TPR repeats region" evidence="5">
    <location>
        <begin position="36"/>
        <end position="196"/>
    </location>
</feature>
<dbReference type="KEGG" id="fas:105262918"/>
<evidence type="ECO:0000256" key="3">
    <source>
        <dbReference type="ARBA" id="ARBA00035698"/>
    </source>
</evidence>
<protein>
    <recommendedName>
        <fullName evidence="3">tRNA (32-2'-O)-methyltransferase regulator THADA</fullName>
    </recommendedName>
</protein>
<dbReference type="GO" id="GO:0005829">
    <property type="term" value="C:cytosol"/>
    <property type="evidence" value="ECO:0007669"/>
    <property type="project" value="TreeGrafter"/>
</dbReference>
<dbReference type="Proteomes" id="UP000694866">
    <property type="component" value="Unplaced"/>
</dbReference>
<evidence type="ECO:0000259" key="6">
    <source>
        <dbReference type="Pfam" id="PF25151"/>
    </source>
</evidence>
<evidence type="ECO:0000313" key="8">
    <source>
        <dbReference type="RefSeq" id="XP_011297107.1"/>
    </source>
</evidence>
<dbReference type="Pfam" id="PF25150">
    <property type="entry name" value="TPR_Trm732"/>
    <property type="match status" value="1"/>
</dbReference>
<evidence type="ECO:0000313" key="7">
    <source>
        <dbReference type="Proteomes" id="UP000694866"/>
    </source>
</evidence>
<dbReference type="InterPro" id="IPR056843">
    <property type="entry name" value="THADA-like_TPR"/>
</dbReference>
<dbReference type="CTD" id="63892"/>
<reference evidence="8" key="1">
    <citation type="submission" date="2025-08" db="UniProtKB">
        <authorList>
            <consortium name="RefSeq"/>
        </authorList>
    </citation>
    <scope>IDENTIFICATION</scope>
    <source>
        <strain evidence="8">USDA-PBARC FA_bdor</strain>
        <tissue evidence="8">Whole organism</tissue>
    </source>
</reference>
<dbReference type="InterPro" id="IPR051954">
    <property type="entry name" value="tRNA_methyltransferase_THADA"/>
</dbReference>
<comment type="similarity">
    <text evidence="1">Belongs to the THADA family.</text>
</comment>
<dbReference type="InterPro" id="IPR016024">
    <property type="entry name" value="ARM-type_fold"/>
</dbReference>
<proteinExistence type="inferred from homology"/>
<name>A0A9R1STZ6_9HYME</name>
<dbReference type="Pfam" id="PF10350">
    <property type="entry name" value="DUF2428"/>
    <property type="match status" value="1"/>
</dbReference>
<dbReference type="OrthoDB" id="73997at2759"/>
<evidence type="ECO:0000256" key="1">
    <source>
        <dbReference type="ARBA" id="ARBA00010409"/>
    </source>
</evidence>
<evidence type="ECO:0000259" key="4">
    <source>
        <dbReference type="Pfam" id="PF10350"/>
    </source>
</evidence>
<dbReference type="GO" id="GO:0030488">
    <property type="term" value="P:tRNA methylation"/>
    <property type="evidence" value="ECO:0007669"/>
    <property type="project" value="TreeGrafter"/>
</dbReference>
<feature type="domain" description="tRNA (32-2'-O)-methyltransferase regulator THADA-like C-terminal TPR repeats region" evidence="6">
    <location>
        <begin position="658"/>
        <end position="818"/>
    </location>
</feature>
<evidence type="ECO:0000256" key="2">
    <source>
        <dbReference type="ARBA" id="ARBA00022694"/>
    </source>
</evidence>
<dbReference type="RefSeq" id="XP_011297107.1">
    <property type="nucleotide sequence ID" value="XM_011298805.1"/>
</dbReference>
<keyword evidence="2" id="KW-0819">tRNA processing</keyword>
<dbReference type="InterPro" id="IPR019442">
    <property type="entry name" value="THADA/TRM732_DUF2428"/>
</dbReference>
<dbReference type="PANTHER" id="PTHR14387">
    <property type="entry name" value="THADA/DEATH RECEPTOR INTERACTING PROTEIN"/>
    <property type="match status" value="1"/>
</dbReference>
<evidence type="ECO:0000259" key="5">
    <source>
        <dbReference type="Pfam" id="PF25150"/>
    </source>
</evidence>
<feature type="domain" description="DUF2428" evidence="4">
    <location>
        <begin position="369"/>
        <end position="656"/>
    </location>
</feature>
<organism evidence="7 8">
    <name type="scientific">Fopius arisanus</name>
    <dbReference type="NCBI Taxonomy" id="64838"/>
    <lineage>
        <taxon>Eukaryota</taxon>
        <taxon>Metazoa</taxon>
        <taxon>Ecdysozoa</taxon>
        <taxon>Arthropoda</taxon>
        <taxon>Hexapoda</taxon>
        <taxon>Insecta</taxon>
        <taxon>Pterygota</taxon>
        <taxon>Neoptera</taxon>
        <taxon>Endopterygota</taxon>
        <taxon>Hymenoptera</taxon>
        <taxon>Apocrita</taxon>
        <taxon>Ichneumonoidea</taxon>
        <taxon>Braconidae</taxon>
        <taxon>Opiinae</taxon>
        <taxon>Fopius</taxon>
    </lineage>
</organism>
<dbReference type="SUPFAM" id="SSF48371">
    <property type="entry name" value="ARM repeat"/>
    <property type="match status" value="1"/>
</dbReference>
<gene>
    <name evidence="8" type="primary">THADA</name>
</gene>
<sequence>MCKGEPVDSHKLVNYLAELRVKKKTGDLDDENSLNLQETRWRNLLDYDFISSCIQNFNEDVRLEVLGLLVESKKSTLVFDNREFEFILEFMSYNLGERLEFIPLIKKSFKRMKESLGVLKRHKTQIDRIESCRHEVRDNLQLFEQLKREYEELATCSLTSISYYREFFSKTREICLNGICPGSTHTRKKNSLRILQLQDEFLSLEFKESPWTQDQADKLLQCLLLDTYETNKEVSFRIISNISPCTLKLDDEERVNEIINVALRLGNSIRPIDSITAGYMFKVSLLSPVIKNVLLKYTRIDTAPSEADDVTLWLIILIIEQLREPARLAYENIIIAAAKHSLYGYLFCIKLLLSTCNLMNKRDHSLWRQIVEDLINLCLSLNNSVSQIVNNSSPEGHFPMDLDSKHLNGDLDDTEISVTPQMVLLCSWRTVKEVSLLFGYLAEKSPIEGEGTLGLLSKRQIVEIGDHLVTLLCETKHRGAFEQAHVGFEQLCRRLWRAEGEGLNQLPKLWLYQVLLDITGLSPGNSKLCATRRSAGVPFMVQALIASAPSVSKKSDATVFHSVMRILLGLTQFTEESQLSSAKDLLESEMFFDNVRGTSALSASTIHSVTMTEVKTHALNILRALFKHAQLGDLTRVYAAEGLIAAIKSYDEKTWAERNAATLLYSSLITRIFGVQRTKDHVNLTVHNKMTGRIFFEKYAKLLPFMLGELKAFIEASDDLIKPSVQSILLLLSRLYISYNSDSGDVNWRIDEFVSLVSGCAKSRVYNTRELAGRALVPLLTGKTVGAFVNSLFEAIINRPEESVNLNLMHGYMLQILEITRSSLLTAPEAPRLGVQAFIRGSEWILRHLEVDNDKPAAFPLATALVNVFAELLKADNLIESPVVFDGVLRRLLGHIRVVNALKSRPGREVYETAAAGFLITLLDLKLEGYRRSLEYEYLNSWKSMLSHANYQVRIIAWRSVLRAVQETSSLEFCTCAIELALEGVKNERRDLDLESVIYEFLYGFFINRERGVEGFSISDSSVFVICESILNTLGGEISQDNASFFRLLGTTFGFIKNCGRASPLTLDIANTMYDGFREHSWMGSAGNDCRIAIAQVIHDISADSCEKGRKWINCGNTLDWWTTLLNLLVDDNSRVRKLAAIALSKVHPESEPKCDSHSLKLFFDKFSSILRDQGSVRFAAYFVWSLALAEGDYEMDDSDVFNKCYNYECFEPLRISSLCEESLNTLSDHYDIHAPFPVEVQTWLIHRLNIEPSDCQDAQALITSYRNRLPPLTNKLDDILDPTCNDKLLQSLAFEKFPHLENPHYHETTYNGN</sequence>
<dbReference type="GeneID" id="105262918"/>
<dbReference type="PANTHER" id="PTHR14387:SF7">
    <property type="entry name" value="THYROID ADENOMA-ASSOCIATED PROTEIN"/>
    <property type="match status" value="1"/>
</dbReference>
<dbReference type="InterPro" id="IPR056842">
    <property type="entry name" value="THADA-like_TPR_C"/>
</dbReference>
<accession>A0A9R1STZ6</accession>
<keyword evidence="7" id="KW-1185">Reference proteome</keyword>